<feature type="compositionally biased region" description="Basic and acidic residues" evidence="1">
    <location>
        <begin position="10"/>
        <end position="38"/>
    </location>
</feature>
<organism evidence="2 3">
    <name type="scientific">Streptomyces griseofuscus</name>
    <dbReference type="NCBI Taxonomy" id="146922"/>
    <lineage>
        <taxon>Bacteria</taxon>
        <taxon>Bacillati</taxon>
        <taxon>Actinomycetota</taxon>
        <taxon>Actinomycetes</taxon>
        <taxon>Kitasatosporales</taxon>
        <taxon>Streptomycetaceae</taxon>
        <taxon>Streptomyces</taxon>
    </lineage>
</organism>
<dbReference type="KEGG" id="sgf:HEP81_01858"/>
<feature type="region of interest" description="Disordered" evidence="1">
    <location>
        <begin position="1"/>
        <end position="44"/>
    </location>
</feature>
<dbReference type="AlphaFoldDB" id="A0A7H1PVV7"/>
<dbReference type="Proteomes" id="UP000516422">
    <property type="component" value="Chromosome"/>
</dbReference>
<protein>
    <submittedName>
        <fullName evidence="2">Uncharacterized protein</fullName>
    </submittedName>
</protein>
<name>A0A7H1PVV7_9ACTN</name>
<sequence length="86" mass="9554">MARRPGTGWRKSDTESARQDGRVRSDQEWRTRDRKREPAGPPPAEADLVEALRADPAAWIDGLSLVSVDEADRPVGHALRVNPNRG</sequence>
<gene>
    <name evidence="2" type="ORF">HEP81_01858</name>
</gene>
<evidence type="ECO:0000313" key="3">
    <source>
        <dbReference type="Proteomes" id="UP000516422"/>
    </source>
</evidence>
<reference evidence="2 3" key="1">
    <citation type="submission" date="2020-04" db="EMBL/GenBank/DDBJ databases">
        <title>Characterization and engineering of Streptomyces griseofuscus DSM40191 as a potential heterologous host for expression of BGCs.</title>
        <authorList>
            <person name="Gren T."/>
            <person name="Whitford C.M."/>
            <person name="Mohite O.S."/>
            <person name="Joergensen T.S."/>
            <person name="Nielsen J.B."/>
            <person name="Lee S.Y."/>
            <person name="Weber T."/>
        </authorList>
    </citation>
    <scope>NUCLEOTIDE SEQUENCE [LARGE SCALE GENOMIC DNA]</scope>
    <source>
        <strain evidence="2 3">DSM 40191</strain>
    </source>
</reference>
<evidence type="ECO:0000256" key="1">
    <source>
        <dbReference type="SAM" id="MobiDB-lite"/>
    </source>
</evidence>
<dbReference type="EMBL" id="CP051006">
    <property type="protein sequence ID" value="QNT92187.1"/>
    <property type="molecule type" value="Genomic_DNA"/>
</dbReference>
<accession>A0A7H1PVV7</accession>
<evidence type="ECO:0000313" key="2">
    <source>
        <dbReference type="EMBL" id="QNT92187.1"/>
    </source>
</evidence>
<proteinExistence type="predicted"/>